<protein>
    <submittedName>
        <fullName evidence="2">Uncharacterized protein</fullName>
    </submittedName>
</protein>
<gene>
    <name evidence="2" type="ORF">HK097_002793</name>
</gene>
<feature type="region of interest" description="Disordered" evidence="1">
    <location>
        <begin position="114"/>
        <end position="133"/>
    </location>
</feature>
<keyword evidence="3" id="KW-1185">Reference proteome</keyword>
<dbReference type="EMBL" id="JADGJD010001624">
    <property type="protein sequence ID" value="KAJ3039575.1"/>
    <property type="molecule type" value="Genomic_DNA"/>
</dbReference>
<name>A0AAD5S374_9FUNG</name>
<reference evidence="2" key="1">
    <citation type="submission" date="2020-05" db="EMBL/GenBank/DDBJ databases">
        <title>Phylogenomic resolution of chytrid fungi.</title>
        <authorList>
            <person name="Stajich J.E."/>
            <person name="Amses K."/>
            <person name="Simmons R."/>
            <person name="Seto K."/>
            <person name="Myers J."/>
            <person name="Bonds A."/>
            <person name="Quandt C.A."/>
            <person name="Barry K."/>
            <person name="Liu P."/>
            <person name="Grigoriev I."/>
            <person name="Longcore J.E."/>
            <person name="James T.Y."/>
        </authorList>
    </citation>
    <scope>NUCLEOTIDE SEQUENCE</scope>
    <source>
        <strain evidence="2">JEL0318</strain>
    </source>
</reference>
<evidence type="ECO:0000256" key="1">
    <source>
        <dbReference type="SAM" id="MobiDB-lite"/>
    </source>
</evidence>
<sequence length="458" mass="50683">MDASYKTYREVSETHPKYGALTEDIEASLVADCGWRLSRGKGKLKIQRPNGCFPQEVEKDKGARHERHMALATITSDPKYNLPPNERPVLQAGGYGASSGLTRILRRNTVKIKKESAEEDQEEDKVDEEDEDVVTGARVGEWTPSLRVGDTGEAHTLTPISTGHPIPSVLNNFPFPLLPAVHITGGFAKRVIEPRHHVVATYEKGTALDSVLASGQCIIMEVVNTHICVVAANPKRDACTLTFVARDIFLDCGEAFLRTLIGEKKLPVIVGGEGCCFCLVGDGVVEVDKKIFDNAAPSRRFEICYTDEITKTKIKRSGIFASDLFDFLKHCHAMASLALISDLPHNLVEAVAHEMMKPAYYPSTPQHQCPRFDSFYSCANDREVDGDGIRKIFRRAANVIEFSGVFDVVQLDPLIVDTGLGRWWKGDRKNVLPVTPVVTPTSWDLCLLPSAIFDQLDF</sequence>
<comment type="caution">
    <text evidence="2">The sequence shown here is derived from an EMBL/GenBank/DDBJ whole genome shotgun (WGS) entry which is preliminary data.</text>
</comment>
<evidence type="ECO:0000313" key="3">
    <source>
        <dbReference type="Proteomes" id="UP001212841"/>
    </source>
</evidence>
<dbReference type="AlphaFoldDB" id="A0AAD5S374"/>
<organism evidence="2 3">
    <name type="scientific">Rhizophlyctis rosea</name>
    <dbReference type="NCBI Taxonomy" id="64517"/>
    <lineage>
        <taxon>Eukaryota</taxon>
        <taxon>Fungi</taxon>
        <taxon>Fungi incertae sedis</taxon>
        <taxon>Chytridiomycota</taxon>
        <taxon>Chytridiomycota incertae sedis</taxon>
        <taxon>Chytridiomycetes</taxon>
        <taxon>Rhizophlyctidales</taxon>
        <taxon>Rhizophlyctidaceae</taxon>
        <taxon>Rhizophlyctis</taxon>
    </lineage>
</organism>
<proteinExistence type="predicted"/>
<evidence type="ECO:0000313" key="2">
    <source>
        <dbReference type="EMBL" id="KAJ3039575.1"/>
    </source>
</evidence>
<dbReference type="Proteomes" id="UP001212841">
    <property type="component" value="Unassembled WGS sequence"/>
</dbReference>
<feature type="compositionally biased region" description="Acidic residues" evidence="1">
    <location>
        <begin position="117"/>
        <end position="133"/>
    </location>
</feature>
<accession>A0AAD5S374</accession>